<sequence>MRKTRKNVDSHSVNRSHTSIRKMIKVLVNTSTFSKVYATTLLQLGNLSQTKIKFSISSQASGMTKICWWVSKKPTQSDDIPQALAALTLDNTIVETEWTSDTGASNHMTVFFYISYSTVGGLSDQIGELRESIELPLMNPELFLRFGIKPPKVIYPFTALSSL</sequence>
<protein>
    <submittedName>
        <fullName evidence="3">26S proteasome regulatory subunit S10B-like B</fullName>
    </submittedName>
</protein>
<proteinExistence type="predicted"/>
<evidence type="ECO:0000313" key="4">
    <source>
        <dbReference type="Proteomes" id="UP000289340"/>
    </source>
</evidence>
<organism evidence="3 4">
    <name type="scientific">Glycine soja</name>
    <name type="common">Wild soybean</name>
    <dbReference type="NCBI Taxonomy" id="3848"/>
    <lineage>
        <taxon>Eukaryota</taxon>
        <taxon>Viridiplantae</taxon>
        <taxon>Streptophyta</taxon>
        <taxon>Embryophyta</taxon>
        <taxon>Tracheophyta</taxon>
        <taxon>Spermatophyta</taxon>
        <taxon>Magnoliopsida</taxon>
        <taxon>eudicotyledons</taxon>
        <taxon>Gunneridae</taxon>
        <taxon>Pentapetalae</taxon>
        <taxon>rosids</taxon>
        <taxon>fabids</taxon>
        <taxon>Fabales</taxon>
        <taxon>Fabaceae</taxon>
        <taxon>Papilionoideae</taxon>
        <taxon>50 kb inversion clade</taxon>
        <taxon>NPAAA clade</taxon>
        <taxon>indigoferoid/millettioid clade</taxon>
        <taxon>Phaseoleae</taxon>
        <taxon>Glycine</taxon>
        <taxon>Glycine subgen. Soja</taxon>
    </lineage>
</organism>
<evidence type="ECO:0000313" key="3">
    <source>
        <dbReference type="EMBL" id="RZB80806.1"/>
    </source>
</evidence>
<reference evidence="3 4" key="1">
    <citation type="submission" date="2018-09" db="EMBL/GenBank/DDBJ databases">
        <title>A high-quality reference genome of wild soybean provides a powerful tool to mine soybean genomes.</title>
        <authorList>
            <person name="Xie M."/>
            <person name="Chung C.Y.L."/>
            <person name="Li M.-W."/>
            <person name="Wong F.-L."/>
            <person name="Chan T.-F."/>
            <person name="Lam H.-M."/>
        </authorList>
    </citation>
    <scope>NUCLEOTIDE SEQUENCE [LARGE SCALE GENOMIC DNA]</scope>
    <source>
        <strain evidence="4">cv. W05</strain>
        <tissue evidence="3">Hypocotyl of etiolated seedlings</tissue>
    </source>
</reference>
<name>A0A445I4L5_GLYSO</name>
<evidence type="ECO:0000256" key="1">
    <source>
        <dbReference type="ARBA" id="ARBA00022741"/>
    </source>
</evidence>
<accession>A0A445I4L5</accession>
<dbReference type="PANTHER" id="PTHR23073">
    <property type="entry name" value="26S PROTEASOME REGULATORY SUBUNIT"/>
    <property type="match status" value="1"/>
</dbReference>
<dbReference type="AlphaFoldDB" id="A0A445I4L5"/>
<keyword evidence="1" id="KW-0547">Nucleotide-binding</keyword>
<dbReference type="InterPro" id="IPR050221">
    <property type="entry name" value="26S_Proteasome_ATPase"/>
</dbReference>
<gene>
    <name evidence="3" type="ORF">D0Y65_030500</name>
</gene>
<keyword evidence="2" id="KW-0067">ATP-binding</keyword>
<dbReference type="EMBL" id="QZWG01000011">
    <property type="protein sequence ID" value="RZB80806.1"/>
    <property type="molecule type" value="Genomic_DNA"/>
</dbReference>
<keyword evidence="3" id="KW-0647">Proteasome</keyword>
<dbReference type="GO" id="GO:0005524">
    <property type="term" value="F:ATP binding"/>
    <property type="evidence" value="ECO:0007669"/>
    <property type="project" value="UniProtKB-KW"/>
</dbReference>
<dbReference type="GO" id="GO:0000502">
    <property type="term" value="C:proteasome complex"/>
    <property type="evidence" value="ECO:0007669"/>
    <property type="project" value="UniProtKB-KW"/>
</dbReference>
<keyword evidence="4" id="KW-1185">Reference proteome</keyword>
<dbReference type="Proteomes" id="UP000289340">
    <property type="component" value="Chromosome 11"/>
</dbReference>
<evidence type="ECO:0000256" key="2">
    <source>
        <dbReference type="ARBA" id="ARBA00022840"/>
    </source>
</evidence>
<comment type="caution">
    <text evidence="3">The sequence shown here is derived from an EMBL/GenBank/DDBJ whole genome shotgun (WGS) entry which is preliminary data.</text>
</comment>